<feature type="domain" description="Bacterial transglutaminase-like N-terminal" evidence="1">
    <location>
        <begin position="7"/>
        <end position="40"/>
    </location>
</feature>
<comment type="caution">
    <text evidence="2">The sequence shown here is derived from an EMBL/GenBank/DDBJ whole genome shotgun (WGS) entry which is preliminary data.</text>
</comment>
<dbReference type="InterPro" id="IPR013589">
    <property type="entry name" value="Bac_transglu_N"/>
</dbReference>
<keyword evidence="3" id="KW-1185">Reference proteome</keyword>
<dbReference type="Pfam" id="PF08379">
    <property type="entry name" value="Bact_transglu_N"/>
    <property type="match status" value="1"/>
</dbReference>
<evidence type="ECO:0000259" key="1">
    <source>
        <dbReference type="Pfam" id="PF08379"/>
    </source>
</evidence>
<evidence type="ECO:0000313" key="3">
    <source>
        <dbReference type="Proteomes" id="UP000701999"/>
    </source>
</evidence>
<name>A0A9Q2QJB6_9GAMM</name>
<proteinExistence type="predicted"/>
<evidence type="ECO:0000313" key="2">
    <source>
        <dbReference type="EMBL" id="MBK2065124.1"/>
    </source>
</evidence>
<gene>
    <name evidence="2" type="ORF">IB647_05430</name>
</gene>
<dbReference type="Proteomes" id="UP000701999">
    <property type="component" value="Unassembled WGS sequence"/>
</dbReference>
<protein>
    <recommendedName>
        <fullName evidence="1">Bacterial transglutaminase-like N-terminal domain-containing protein</fullName>
    </recommendedName>
</protein>
<dbReference type="EMBL" id="JACVKN010000123">
    <property type="protein sequence ID" value="MBK2065124.1"/>
    <property type="molecule type" value="Genomic_DNA"/>
</dbReference>
<dbReference type="AlphaFoldDB" id="A0A9Q2QJB6"/>
<organism evidence="2 3">
    <name type="scientific">Francisella noatunensis</name>
    <dbReference type="NCBI Taxonomy" id="657445"/>
    <lineage>
        <taxon>Bacteria</taxon>
        <taxon>Pseudomonadati</taxon>
        <taxon>Pseudomonadota</taxon>
        <taxon>Gammaproteobacteria</taxon>
        <taxon>Thiotrichales</taxon>
        <taxon>Francisellaceae</taxon>
        <taxon>Francisella</taxon>
    </lineage>
</organism>
<accession>A0A9Q2QJB6</accession>
<sequence length="42" mass="4826">MALKVVISHKTQYKYDKKVSLSPHIIRLRPAPHSRTPIQSSI</sequence>
<reference evidence="2 3" key="1">
    <citation type="submission" date="2020-09" db="EMBL/GenBank/DDBJ databases">
        <title>Development of specific Francisella tularensis PCR assay based on in-depth characterization of family Francisellaceae.</title>
        <authorList>
            <person name="Ohrman C."/>
            <person name="Sahl J."/>
            <person name="Sjodin A."/>
            <person name="Uneklint I."/>
            <person name="Ballard R."/>
            <person name="Karlsson L."/>
            <person name="Mcdonough R."/>
            <person name="Sundell D."/>
            <person name="Soria K."/>
            <person name="Brindeflk B."/>
            <person name="Vallesi A."/>
            <person name="Ramirez-Paredes J.G."/>
            <person name="Colquhoun D."/>
            <person name="Myrtennas K."/>
            <person name="Birdsell D."/>
            <person name="Johansson A."/>
            <person name="Wagner D."/>
            <person name="Forsman M."/>
        </authorList>
    </citation>
    <scope>NUCLEOTIDE SEQUENCE [LARGE SCALE GENOMIC DNA]</scope>
    <source>
        <strain evidence="2 3">FSC1140</strain>
    </source>
</reference>